<dbReference type="InterPro" id="IPR036928">
    <property type="entry name" value="AS_sf"/>
</dbReference>
<dbReference type="GeneID" id="100890319"/>
<evidence type="ECO:0000313" key="3">
    <source>
        <dbReference type="EnsemblMetazoa" id="XP_003724618"/>
    </source>
</evidence>
<dbReference type="GO" id="GO:0003824">
    <property type="term" value="F:catalytic activity"/>
    <property type="evidence" value="ECO:0007669"/>
    <property type="project" value="InterPro"/>
</dbReference>
<organism evidence="3 4">
    <name type="scientific">Strongylocentrotus purpuratus</name>
    <name type="common">Purple sea urchin</name>
    <dbReference type="NCBI Taxonomy" id="7668"/>
    <lineage>
        <taxon>Eukaryota</taxon>
        <taxon>Metazoa</taxon>
        <taxon>Echinodermata</taxon>
        <taxon>Eleutherozoa</taxon>
        <taxon>Echinozoa</taxon>
        <taxon>Echinoidea</taxon>
        <taxon>Euechinoidea</taxon>
        <taxon>Echinacea</taxon>
        <taxon>Camarodonta</taxon>
        <taxon>Echinidea</taxon>
        <taxon>Strongylocentrotidae</taxon>
        <taxon>Strongylocentrotus</taxon>
    </lineage>
</organism>
<dbReference type="KEGG" id="spu:100890319"/>
<dbReference type="InParanoid" id="A0A7M7GEX1"/>
<dbReference type="OrthoDB" id="421993at2759"/>
<accession>A0A7M7GEX1</accession>
<reference evidence="3" key="2">
    <citation type="submission" date="2021-01" db="UniProtKB">
        <authorList>
            <consortium name="EnsemblMetazoa"/>
        </authorList>
    </citation>
    <scope>IDENTIFICATION</scope>
</reference>
<feature type="compositionally biased region" description="Polar residues" evidence="1">
    <location>
        <begin position="1"/>
        <end position="10"/>
    </location>
</feature>
<name>A0A7M7GEX1_STRPU</name>
<dbReference type="Gene3D" id="3.90.1300.10">
    <property type="entry name" value="Amidase signature (AS) domain"/>
    <property type="match status" value="1"/>
</dbReference>
<dbReference type="EnsemblMetazoa" id="XM_003724570">
    <property type="protein sequence ID" value="XP_003724618"/>
    <property type="gene ID" value="LOC100890319"/>
</dbReference>
<feature type="region of interest" description="Disordered" evidence="1">
    <location>
        <begin position="172"/>
        <end position="197"/>
    </location>
</feature>
<dbReference type="NCBIfam" id="NF005565">
    <property type="entry name" value="PRK07235.1"/>
    <property type="match status" value="1"/>
</dbReference>
<evidence type="ECO:0000259" key="2">
    <source>
        <dbReference type="Pfam" id="PF01425"/>
    </source>
</evidence>
<feature type="domain" description="Amidase" evidence="2">
    <location>
        <begin position="106"/>
        <end position="514"/>
    </location>
</feature>
<reference evidence="4" key="1">
    <citation type="submission" date="2015-02" db="EMBL/GenBank/DDBJ databases">
        <title>Genome sequencing for Strongylocentrotus purpuratus.</title>
        <authorList>
            <person name="Murali S."/>
            <person name="Liu Y."/>
            <person name="Vee V."/>
            <person name="English A."/>
            <person name="Wang M."/>
            <person name="Skinner E."/>
            <person name="Han Y."/>
            <person name="Muzny D.M."/>
            <person name="Worley K.C."/>
            <person name="Gibbs R.A."/>
        </authorList>
    </citation>
    <scope>NUCLEOTIDE SEQUENCE</scope>
</reference>
<dbReference type="PANTHER" id="PTHR11895">
    <property type="entry name" value="TRANSAMIDASE"/>
    <property type="match status" value="1"/>
</dbReference>
<dbReference type="RefSeq" id="XP_003724618.2">
    <property type="nucleotide sequence ID" value="XM_003724570.3"/>
</dbReference>
<dbReference type="Proteomes" id="UP000007110">
    <property type="component" value="Unassembled WGS sequence"/>
</dbReference>
<dbReference type="PANTHER" id="PTHR11895:SF170">
    <property type="entry name" value="AMIDASE"/>
    <property type="match status" value="1"/>
</dbReference>
<dbReference type="Pfam" id="PF01425">
    <property type="entry name" value="Amidase"/>
    <property type="match status" value="1"/>
</dbReference>
<dbReference type="AlphaFoldDB" id="A0A7M7GEX1"/>
<dbReference type="InterPro" id="IPR000120">
    <property type="entry name" value="Amidase"/>
</dbReference>
<feature type="region of interest" description="Disordered" evidence="1">
    <location>
        <begin position="1"/>
        <end position="22"/>
    </location>
</feature>
<dbReference type="OMA" id="GAFADHH"/>
<sequence length="529" mass="57105">MAEKQTNISESRGDSTKELYSSPWVRSPTTAQLTDVAKELGFHLEGEELKVFHTMIKGNIDMINSTESIVEPQLPTRYPRLPGYRPDSKENPYNAWYWKCEIRGATSGGKLAGKRVAIKDNIAVAGVPMMNGCHALEGYTPDFDATVVTRILDAGGIINGKTICENLISSGGSSSAAKGPVRNPHDNTRSSGGSSSGSAVVVKIGEADMAIGSDQGGSVRLPSAWSGIVGIKPTFGLVPYTGAMGMDAAIDHLGPMARTVEDCALLLEVIAGYDGGMDPRQQPNITVPEYTKELENANINGLKIGILEEGFTASNADQEVNTLLRDVISKLADMGGDIQETSIPLHLKGPAIWQCTAEGNYENMVKLGGNGTGHTGYYPTSFAIALGKMFSSRPDDLPDTMKLVMLQSEYLKQNYMSQVYNRGRNLVFTLRQAYDDALKTVDVLALPTIPFTATKLLAKGATMQDYFKNCFAMTRNTIGFNVTGHPVLSVNAGFLHGLPVGLMLVGRHHDELTLFKVAQAIEKVRDSFQ</sequence>
<dbReference type="SUPFAM" id="SSF75304">
    <property type="entry name" value="Amidase signature (AS) enzymes"/>
    <property type="match status" value="1"/>
</dbReference>
<protein>
    <recommendedName>
        <fullName evidence="2">Amidase domain-containing protein</fullName>
    </recommendedName>
</protein>
<dbReference type="InterPro" id="IPR023631">
    <property type="entry name" value="Amidase_dom"/>
</dbReference>
<proteinExistence type="predicted"/>
<keyword evidence="4" id="KW-1185">Reference proteome</keyword>
<evidence type="ECO:0000313" key="4">
    <source>
        <dbReference type="Proteomes" id="UP000007110"/>
    </source>
</evidence>
<evidence type="ECO:0000256" key="1">
    <source>
        <dbReference type="SAM" id="MobiDB-lite"/>
    </source>
</evidence>